<evidence type="ECO:0000256" key="1">
    <source>
        <dbReference type="SAM" id="MobiDB-lite"/>
    </source>
</evidence>
<name>A0A7K1XV60_9SPHI</name>
<evidence type="ECO:0000256" key="2">
    <source>
        <dbReference type="SAM" id="Phobius"/>
    </source>
</evidence>
<keyword evidence="2" id="KW-0812">Transmembrane</keyword>
<dbReference type="Proteomes" id="UP000451233">
    <property type="component" value="Unassembled WGS sequence"/>
</dbReference>
<proteinExistence type="predicted"/>
<keyword evidence="4" id="KW-1185">Reference proteome</keyword>
<sequence>MKQTEPAELSEQELSGKRKKTKSASITNAVFTGVMIGIVIYSIIKNGWGFFILVPLFFIYKAFKNSKNDKELEKK</sequence>
<feature type="region of interest" description="Disordered" evidence="1">
    <location>
        <begin position="1"/>
        <end position="23"/>
    </location>
</feature>
<evidence type="ECO:0000313" key="3">
    <source>
        <dbReference type="EMBL" id="MXV14895.1"/>
    </source>
</evidence>
<comment type="caution">
    <text evidence="3">The sequence shown here is derived from an EMBL/GenBank/DDBJ whole genome shotgun (WGS) entry which is preliminary data.</text>
</comment>
<evidence type="ECO:0000313" key="4">
    <source>
        <dbReference type="Proteomes" id="UP000451233"/>
    </source>
</evidence>
<keyword evidence="2" id="KW-1133">Transmembrane helix</keyword>
<dbReference type="EMBL" id="WVHS01000001">
    <property type="protein sequence ID" value="MXV14895.1"/>
    <property type="molecule type" value="Genomic_DNA"/>
</dbReference>
<gene>
    <name evidence="3" type="ORF">GS398_06265</name>
</gene>
<keyword evidence="2" id="KW-0472">Membrane</keyword>
<dbReference type="AlphaFoldDB" id="A0A7K1XV60"/>
<feature type="transmembrane region" description="Helical" evidence="2">
    <location>
        <begin position="47"/>
        <end position="63"/>
    </location>
</feature>
<accession>A0A7K1XV60</accession>
<reference evidence="3 4" key="1">
    <citation type="submission" date="2019-11" db="EMBL/GenBank/DDBJ databases">
        <title>Pedobacter sp. HMF7056 Genome sequencing and assembly.</title>
        <authorList>
            <person name="Kang H."/>
            <person name="Kim H."/>
            <person name="Joh K."/>
        </authorList>
    </citation>
    <scope>NUCLEOTIDE SEQUENCE [LARGE SCALE GENOMIC DNA]</scope>
    <source>
        <strain evidence="3 4">HMF7056</strain>
    </source>
</reference>
<protein>
    <submittedName>
        <fullName evidence="3">FUSC family protein</fullName>
    </submittedName>
</protein>
<organism evidence="3 4">
    <name type="scientific">Hufsiella ginkgonis</name>
    <dbReference type="NCBI Taxonomy" id="2695274"/>
    <lineage>
        <taxon>Bacteria</taxon>
        <taxon>Pseudomonadati</taxon>
        <taxon>Bacteroidota</taxon>
        <taxon>Sphingobacteriia</taxon>
        <taxon>Sphingobacteriales</taxon>
        <taxon>Sphingobacteriaceae</taxon>
        <taxon>Hufsiella</taxon>
    </lineage>
</organism>
<dbReference type="RefSeq" id="WP_160905838.1">
    <property type="nucleotide sequence ID" value="NZ_WVHS01000001.1"/>
</dbReference>